<dbReference type="PANTHER" id="PTHR40459:SF1">
    <property type="entry name" value="CONSERVED HYPOTHETICAL ALANINE AND LEUCINE RICH PROTEIN"/>
    <property type="match status" value="1"/>
</dbReference>
<evidence type="ECO:0008006" key="5">
    <source>
        <dbReference type="Google" id="ProtNLM"/>
    </source>
</evidence>
<dbReference type="InterPro" id="IPR036291">
    <property type="entry name" value="NAD(P)-bd_dom_sf"/>
</dbReference>
<gene>
    <name evidence="3" type="ORF">LG34_00865</name>
</gene>
<dbReference type="RefSeq" id="WP_109214428.1">
    <property type="nucleotide sequence ID" value="NZ_CABMEW010000004.1"/>
</dbReference>
<proteinExistence type="predicted"/>
<dbReference type="OrthoDB" id="9810755at2"/>
<dbReference type="InterPro" id="IPR037108">
    <property type="entry name" value="TM1727-like_C_sf"/>
</dbReference>
<dbReference type="Proteomes" id="UP000245288">
    <property type="component" value="Unassembled WGS sequence"/>
</dbReference>
<dbReference type="SUPFAM" id="SSF51735">
    <property type="entry name" value="NAD(P)-binding Rossmann-fold domains"/>
    <property type="match status" value="1"/>
</dbReference>
<dbReference type="InterPro" id="IPR018931">
    <property type="entry name" value="DUF2520"/>
</dbReference>
<comment type="caution">
    <text evidence="3">The sequence shown here is derived from an EMBL/GenBank/DDBJ whole genome shotgun (WGS) entry which is preliminary data.</text>
</comment>
<evidence type="ECO:0000259" key="1">
    <source>
        <dbReference type="Pfam" id="PF10727"/>
    </source>
</evidence>
<accession>A0A2V1JXN8</accession>
<sequence length="280" mass="31676">MNIGFIGAGKVGFSLGKYLTERNVRVSGYYSRNPQSSREAADFTNTRQYLNLRHLVEDSDVLFVAIPDSAIAQMWEQLKMLPIQNKIISHFSGALSSAVFSDIERYHAYGYSIHPLFAINDKYESYKVISQAFFTIEGDPKYLNWFLRLFESFGNPVEVISKEDKVRYHAAAAMASNLYVGLANMCEQMLRDCGFSVANAHRALSPLMIGNTENIIQYGPVGALTGPIERNDLTTVMDHLESLSEQEQKVYKILSGEVINVAKMKHPERDYSEMERMLNS</sequence>
<dbReference type="PANTHER" id="PTHR40459">
    <property type="entry name" value="CONSERVED HYPOTHETICAL ALANINE AND LEUCINE RICH PROTEIN"/>
    <property type="match status" value="1"/>
</dbReference>
<dbReference type="EMBL" id="JRFU01000009">
    <property type="protein sequence ID" value="PWE87911.1"/>
    <property type="molecule type" value="Genomic_DNA"/>
</dbReference>
<name>A0A2V1JXN8_EUBRA</name>
<feature type="domain" description="Putative oxidoreductase/dehydrogenase Rossmann-like" evidence="1">
    <location>
        <begin position="2"/>
        <end position="115"/>
    </location>
</feature>
<dbReference type="SUPFAM" id="SSF48179">
    <property type="entry name" value="6-phosphogluconate dehydrogenase C-terminal domain-like"/>
    <property type="match status" value="1"/>
</dbReference>
<protein>
    <recommendedName>
        <fullName evidence="5">DUF2520 domain-containing protein</fullName>
    </recommendedName>
</protein>
<dbReference type="Pfam" id="PF10727">
    <property type="entry name" value="Rossmann-like"/>
    <property type="match status" value="1"/>
</dbReference>
<dbReference type="InterPro" id="IPR008927">
    <property type="entry name" value="6-PGluconate_DH-like_C_sf"/>
</dbReference>
<reference evidence="3 4" key="1">
    <citation type="submission" date="2014-09" db="EMBL/GenBank/DDBJ databases">
        <title>Butyrate-producing bacteria isolated from human gut.</title>
        <authorList>
            <person name="Zhang Q."/>
            <person name="Zhao L."/>
        </authorList>
    </citation>
    <scope>NUCLEOTIDE SEQUENCE [LARGE SCALE GENOMIC DNA]</scope>
    <source>
        <strain evidence="3 4">21</strain>
    </source>
</reference>
<dbReference type="Gene3D" id="3.40.50.720">
    <property type="entry name" value="NAD(P)-binding Rossmann-like Domain"/>
    <property type="match status" value="1"/>
</dbReference>
<dbReference type="InterPro" id="IPR019665">
    <property type="entry name" value="OxRdtase/DH_put_Rossmann_dom"/>
</dbReference>
<dbReference type="AlphaFoldDB" id="A0A2V1JXN8"/>
<keyword evidence="4" id="KW-1185">Reference proteome</keyword>
<evidence type="ECO:0000313" key="4">
    <source>
        <dbReference type="Proteomes" id="UP000245288"/>
    </source>
</evidence>
<organism evidence="3 4">
    <name type="scientific">Eubacterium ramulus</name>
    <dbReference type="NCBI Taxonomy" id="39490"/>
    <lineage>
        <taxon>Bacteria</taxon>
        <taxon>Bacillati</taxon>
        <taxon>Bacillota</taxon>
        <taxon>Clostridia</taxon>
        <taxon>Eubacteriales</taxon>
        <taxon>Eubacteriaceae</taxon>
        <taxon>Eubacterium</taxon>
    </lineage>
</organism>
<feature type="domain" description="DUF2520" evidence="2">
    <location>
        <begin position="133"/>
        <end position="255"/>
    </location>
</feature>
<evidence type="ECO:0000313" key="3">
    <source>
        <dbReference type="EMBL" id="PWE87911.1"/>
    </source>
</evidence>
<dbReference type="Gene3D" id="1.10.1040.20">
    <property type="entry name" value="ProC-like, C-terminal domain"/>
    <property type="match status" value="1"/>
</dbReference>
<evidence type="ECO:0000259" key="2">
    <source>
        <dbReference type="Pfam" id="PF10728"/>
    </source>
</evidence>
<dbReference type="Pfam" id="PF10728">
    <property type="entry name" value="DUF2520"/>
    <property type="match status" value="1"/>
</dbReference>